<evidence type="ECO:0000256" key="3">
    <source>
        <dbReference type="ARBA" id="ARBA00023110"/>
    </source>
</evidence>
<name>A0A4R2EQR0_9BACT</name>
<accession>A0A4R2EQR0</accession>
<dbReference type="OrthoDB" id="1093155at2"/>
<dbReference type="SUPFAM" id="SSF54534">
    <property type="entry name" value="FKBP-like"/>
    <property type="match status" value="1"/>
</dbReference>
<feature type="chain" id="PRO_5020705819" description="Peptidyl-prolyl cis-trans isomerase" evidence="6">
    <location>
        <begin position="20"/>
        <end position="177"/>
    </location>
</feature>
<evidence type="ECO:0000256" key="1">
    <source>
        <dbReference type="ARBA" id="ARBA00000971"/>
    </source>
</evidence>
<evidence type="ECO:0000256" key="6">
    <source>
        <dbReference type="SAM" id="SignalP"/>
    </source>
</evidence>
<evidence type="ECO:0000256" key="2">
    <source>
        <dbReference type="ARBA" id="ARBA00022737"/>
    </source>
</evidence>
<keyword evidence="2" id="KW-0677">Repeat</keyword>
<dbReference type="Pfam" id="PF00254">
    <property type="entry name" value="FKBP_C"/>
    <property type="match status" value="1"/>
</dbReference>
<dbReference type="Gene3D" id="3.10.50.40">
    <property type="match status" value="1"/>
</dbReference>
<reference evidence="8 9" key="1">
    <citation type="submission" date="2019-03" db="EMBL/GenBank/DDBJ databases">
        <title>Genomic Encyclopedia of Archaeal and Bacterial Type Strains, Phase II (KMG-II): from individual species to whole genera.</title>
        <authorList>
            <person name="Goeker M."/>
        </authorList>
    </citation>
    <scope>NUCLEOTIDE SEQUENCE [LARGE SCALE GENOMIC DNA]</scope>
    <source>
        <strain evidence="8 9">RL-C</strain>
    </source>
</reference>
<evidence type="ECO:0000256" key="5">
    <source>
        <dbReference type="RuleBase" id="RU003915"/>
    </source>
</evidence>
<dbReference type="PROSITE" id="PS50059">
    <property type="entry name" value="FKBP_PPIASE"/>
    <property type="match status" value="1"/>
</dbReference>
<proteinExistence type="inferred from homology"/>
<keyword evidence="3 4" id="KW-0697">Rotamase</keyword>
<dbReference type="InterPro" id="IPR051989">
    <property type="entry name" value="FKBP-like_isomerase"/>
</dbReference>
<dbReference type="GO" id="GO:0003755">
    <property type="term" value="F:peptidyl-prolyl cis-trans isomerase activity"/>
    <property type="evidence" value="ECO:0007669"/>
    <property type="project" value="UniProtKB-UniRule"/>
</dbReference>
<protein>
    <recommendedName>
        <fullName evidence="5">Peptidyl-prolyl cis-trans isomerase</fullName>
        <ecNumber evidence="5">5.2.1.8</ecNumber>
    </recommendedName>
</protein>
<feature type="domain" description="PPIase FKBP-type" evidence="7">
    <location>
        <begin position="91"/>
        <end position="177"/>
    </location>
</feature>
<organism evidence="8 9">
    <name type="scientific">Acetobacteroides hydrogenigenes</name>
    <dbReference type="NCBI Taxonomy" id="979970"/>
    <lineage>
        <taxon>Bacteria</taxon>
        <taxon>Pseudomonadati</taxon>
        <taxon>Bacteroidota</taxon>
        <taxon>Bacteroidia</taxon>
        <taxon>Bacteroidales</taxon>
        <taxon>Rikenellaceae</taxon>
        <taxon>Acetobacteroides</taxon>
    </lineage>
</organism>
<keyword evidence="9" id="KW-1185">Reference proteome</keyword>
<evidence type="ECO:0000313" key="9">
    <source>
        <dbReference type="Proteomes" id="UP000294830"/>
    </source>
</evidence>
<comment type="caution">
    <text evidence="8">The sequence shown here is derived from an EMBL/GenBank/DDBJ whole genome shotgun (WGS) entry which is preliminary data.</text>
</comment>
<dbReference type="EC" id="5.2.1.8" evidence="5"/>
<keyword evidence="6" id="KW-0732">Signal</keyword>
<comment type="similarity">
    <text evidence="5">Belongs to the FKBP-type PPIase family.</text>
</comment>
<dbReference type="PROSITE" id="PS51257">
    <property type="entry name" value="PROKAR_LIPOPROTEIN"/>
    <property type="match status" value="1"/>
</dbReference>
<evidence type="ECO:0000313" key="8">
    <source>
        <dbReference type="EMBL" id="TCN66789.1"/>
    </source>
</evidence>
<gene>
    <name evidence="8" type="ORF">CLV25_108128</name>
</gene>
<dbReference type="PANTHER" id="PTHR46046:SF5">
    <property type="entry name" value="PEPTIDYLPROLYL ISOMERASE"/>
    <property type="match status" value="1"/>
</dbReference>
<dbReference type="PANTHER" id="PTHR46046">
    <property type="entry name" value="PEPTIDYLPROLYL ISOMERASE"/>
    <property type="match status" value="1"/>
</dbReference>
<dbReference type="InterPro" id="IPR001179">
    <property type="entry name" value="PPIase_FKBP_dom"/>
</dbReference>
<dbReference type="InterPro" id="IPR046357">
    <property type="entry name" value="PPIase_dom_sf"/>
</dbReference>
<evidence type="ECO:0000259" key="7">
    <source>
        <dbReference type="PROSITE" id="PS50059"/>
    </source>
</evidence>
<dbReference type="AlphaFoldDB" id="A0A4R2EQR0"/>
<keyword evidence="4 5" id="KW-0413">Isomerase</keyword>
<dbReference type="EMBL" id="SLWB01000008">
    <property type="protein sequence ID" value="TCN66789.1"/>
    <property type="molecule type" value="Genomic_DNA"/>
</dbReference>
<evidence type="ECO:0000256" key="4">
    <source>
        <dbReference type="PROSITE-ProRule" id="PRU00277"/>
    </source>
</evidence>
<feature type="signal peptide" evidence="6">
    <location>
        <begin position="1"/>
        <end position="19"/>
    </location>
</feature>
<dbReference type="Proteomes" id="UP000294830">
    <property type="component" value="Unassembled WGS sequence"/>
</dbReference>
<sequence>MPIKLLKASSILWMLILVACSNGTEEGYVNHHTTNRVEEGKMLRANRYLNKKDMLVVEGYIERHGVRMALSDYGFYYRCVEKGGGPKIKEGSVVLYAYKIHLIDGTPLDSSGTELAQIIVDKSGGIAGLHEGLKLFSEGDSAQLIFTPHLAYGLLGDGEKIPSRATLVYDIRIKSVQ</sequence>
<comment type="catalytic activity">
    <reaction evidence="1 4 5">
        <text>[protein]-peptidylproline (omega=180) = [protein]-peptidylproline (omega=0)</text>
        <dbReference type="Rhea" id="RHEA:16237"/>
        <dbReference type="Rhea" id="RHEA-COMP:10747"/>
        <dbReference type="Rhea" id="RHEA-COMP:10748"/>
        <dbReference type="ChEBI" id="CHEBI:83833"/>
        <dbReference type="ChEBI" id="CHEBI:83834"/>
        <dbReference type="EC" id="5.2.1.8"/>
    </reaction>
</comment>